<dbReference type="Pfam" id="PF00356">
    <property type="entry name" value="LacI"/>
    <property type="match status" value="1"/>
</dbReference>
<keyword evidence="3" id="KW-0804">Transcription</keyword>
<proteinExistence type="predicted"/>
<evidence type="ECO:0000256" key="3">
    <source>
        <dbReference type="ARBA" id="ARBA00023163"/>
    </source>
</evidence>
<dbReference type="CDD" id="cd01392">
    <property type="entry name" value="HTH_LacI"/>
    <property type="match status" value="1"/>
</dbReference>
<dbReference type="Gene3D" id="1.10.260.40">
    <property type="entry name" value="lambda repressor-like DNA-binding domains"/>
    <property type="match status" value="1"/>
</dbReference>
<dbReference type="CDD" id="cd06278">
    <property type="entry name" value="PBP1_LacI-like"/>
    <property type="match status" value="1"/>
</dbReference>
<keyword evidence="2" id="KW-0238">DNA-binding</keyword>
<dbReference type="Gene3D" id="3.40.50.2300">
    <property type="match status" value="2"/>
</dbReference>
<dbReference type="Pfam" id="PF13377">
    <property type="entry name" value="Peripla_BP_3"/>
    <property type="match status" value="1"/>
</dbReference>
<dbReference type="InterPro" id="IPR028082">
    <property type="entry name" value="Peripla_BP_I"/>
</dbReference>
<dbReference type="GO" id="GO:0003700">
    <property type="term" value="F:DNA-binding transcription factor activity"/>
    <property type="evidence" value="ECO:0007669"/>
    <property type="project" value="TreeGrafter"/>
</dbReference>
<sequence length="344" mass="37069">MLRPVRRPGGTVGITSRDVARLAGVSQPTVSRALRGDPRVSEDTVRKVRAAAEALNYVPSEAGRSLSTRVSHRIGVLVTDLTNPFYPHLVGPLHDELEERGYRMMLFTERSDAPAAAERLVDRSIDGMVLATSTLDSALPAELNRRGLPFVYLNREGTAPADAVVVDNRAGGELAARQLVESGHRHIGAIFGPDNTSTGRDRELGFRQALADAGIALRPAHVRYGPFEFETGLAALPDLLSARPAPTALFCGNDVVAIGVLDAATRLGVAVPEQLTVIGFDDIPMASWASFQLSTVRHDLHRMARTAAQLVVERVSGTYEGEPRRIVLTPRFVARRTHAAPAGD</sequence>
<dbReference type="InterPro" id="IPR010982">
    <property type="entry name" value="Lambda_DNA-bd_dom_sf"/>
</dbReference>
<name>A0A1V9A9P7_SACPI</name>
<dbReference type="InterPro" id="IPR046335">
    <property type="entry name" value="LacI/GalR-like_sensor"/>
</dbReference>
<dbReference type="STRING" id="1962155.B1813_04850"/>
<gene>
    <name evidence="5" type="ORF">B1813_04850</name>
</gene>
<evidence type="ECO:0000256" key="1">
    <source>
        <dbReference type="ARBA" id="ARBA00023015"/>
    </source>
</evidence>
<dbReference type="PANTHER" id="PTHR30146">
    <property type="entry name" value="LACI-RELATED TRANSCRIPTIONAL REPRESSOR"/>
    <property type="match status" value="1"/>
</dbReference>
<dbReference type="AlphaFoldDB" id="A0A1V9A9P7"/>
<protein>
    <submittedName>
        <fullName evidence="5">LacI family transcriptional regulator</fullName>
    </submittedName>
</protein>
<keyword evidence="6" id="KW-1185">Reference proteome</keyword>
<evidence type="ECO:0000256" key="2">
    <source>
        <dbReference type="ARBA" id="ARBA00023125"/>
    </source>
</evidence>
<feature type="domain" description="HTH lacI-type" evidence="4">
    <location>
        <begin position="14"/>
        <end position="68"/>
    </location>
</feature>
<dbReference type="GO" id="GO:0000976">
    <property type="term" value="F:transcription cis-regulatory region binding"/>
    <property type="evidence" value="ECO:0007669"/>
    <property type="project" value="TreeGrafter"/>
</dbReference>
<dbReference type="EMBL" id="MWIH01000003">
    <property type="protein sequence ID" value="OQO93852.1"/>
    <property type="molecule type" value="Genomic_DNA"/>
</dbReference>
<evidence type="ECO:0000313" key="5">
    <source>
        <dbReference type="EMBL" id="OQO93852.1"/>
    </source>
</evidence>
<keyword evidence="1" id="KW-0805">Transcription regulation</keyword>
<dbReference type="InterPro" id="IPR000843">
    <property type="entry name" value="HTH_LacI"/>
</dbReference>
<dbReference type="PANTHER" id="PTHR30146:SF153">
    <property type="entry name" value="LACTOSE OPERON REPRESSOR"/>
    <property type="match status" value="1"/>
</dbReference>
<reference evidence="5 6" key="1">
    <citation type="submission" date="2017-02" db="EMBL/GenBank/DDBJ databases">
        <title>Draft genome of Saccharomonospora sp. 154.</title>
        <authorList>
            <person name="Alonso-Carmona G.S."/>
            <person name="De La Haba R."/>
            <person name="Vera-Gargallo B."/>
            <person name="Sandoval-Trujillo A.H."/>
            <person name="Ramirez-Duran N."/>
            <person name="Ventosa A."/>
        </authorList>
    </citation>
    <scope>NUCLEOTIDE SEQUENCE [LARGE SCALE GENOMIC DNA]</scope>
    <source>
        <strain evidence="5 6">LRS4.154</strain>
    </source>
</reference>
<dbReference type="Proteomes" id="UP000192591">
    <property type="component" value="Unassembled WGS sequence"/>
</dbReference>
<dbReference type="PROSITE" id="PS50932">
    <property type="entry name" value="HTH_LACI_2"/>
    <property type="match status" value="1"/>
</dbReference>
<dbReference type="SUPFAM" id="SSF47413">
    <property type="entry name" value="lambda repressor-like DNA-binding domains"/>
    <property type="match status" value="1"/>
</dbReference>
<dbReference type="SUPFAM" id="SSF53822">
    <property type="entry name" value="Periplasmic binding protein-like I"/>
    <property type="match status" value="1"/>
</dbReference>
<evidence type="ECO:0000313" key="6">
    <source>
        <dbReference type="Proteomes" id="UP000192591"/>
    </source>
</evidence>
<dbReference type="SMART" id="SM00354">
    <property type="entry name" value="HTH_LACI"/>
    <property type="match status" value="1"/>
</dbReference>
<evidence type="ECO:0000259" key="4">
    <source>
        <dbReference type="PROSITE" id="PS50932"/>
    </source>
</evidence>
<comment type="caution">
    <text evidence="5">The sequence shown here is derived from an EMBL/GenBank/DDBJ whole genome shotgun (WGS) entry which is preliminary data.</text>
</comment>
<accession>A0A1V9A9P7</accession>
<organism evidence="5 6">
    <name type="scientific">Saccharomonospora piscinae</name>
    <dbReference type="NCBI Taxonomy" id="687388"/>
    <lineage>
        <taxon>Bacteria</taxon>
        <taxon>Bacillati</taxon>
        <taxon>Actinomycetota</taxon>
        <taxon>Actinomycetes</taxon>
        <taxon>Pseudonocardiales</taxon>
        <taxon>Pseudonocardiaceae</taxon>
        <taxon>Saccharomonospora</taxon>
    </lineage>
</organism>